<name>A0AAE3G3Y9_9GAMM</name>
<gene>
    <name evidence="1" type="ORF">J2T57_001423</name>
</gene>
<evidence type="ECO:0000313" key="2">
    <source>
        <dbReference type="Proteomes" id="UP001205843"/>
    </source>
</evidence>
<proteinExistence type="predicted"/>
<dbReference type="EMBL" id="JALJXV010000003">
    <property type="protein sequence ID" value="MCP1674321.1"/>
    <property type="molecule type" value="Genomic_DNA"/>
</dbReference>
<dbReference type="Proteomes" id="UP001205843">
    <property type="component" value="Unassembled WGS sequence"/>
</dbReference>
<dbReference type="AlphaFoldDB" id="A0AAE3G3Y9"/>
<organism evidence="1 2">
    <name type="scientific">Natronocella acetinitrilica</name>
    <dbReference type="NCBI Taxonomy" id="414046"/>
    <lineage>
        <taxon>Bacteria</taxon>
        <taxon>Pseudomonadati</taxon>
        <taxon>Pseudomonadota</taxon>
        <taxon>Gammaproteobacteria</taxon>
        <taxon>Chromatiales</taxon>
        <taxon>Ectothiorhodospiraceae</taxon>
        <taxon>Natronocella</taxon>
    </lineage>
</organism>
<keyword evidence="2" id="KW-1185">Reference proteome</keyword>
<reference evidence="1" key="1">
    <citation type="submission" date="2022-03" db="EMBL/GenBank/DDBJ databases">
        <title>Genomic Encyclopedia of Type Strains, Phase III (KMG-III): the genomes of soil and plant-associated and newly described type strains.</title>
        <authorList>
            <person name="Whitman W."/>
        </authorList>
    </citation>
    <scope>NUCLEOTIDE SEQUENCE</scope>
    <source>
        <strain evidence="1">ANL 6-2</strain>
    </source>
</reference>
<comment type="caution">
    <text evidence="1">The sequence shown here is derived from an EMBL/GenBank/DDBJ whole genome shotgun (WGS) entry which is preliminary data.</text>
</comment>
<dbReference type="RefSeq" id="WP_253476250.1">
    <property type="nucleotide sequence ID" value="NZ_JALJXV010000003.1"/>
</dbReference>
<protein>
    <submittedName>
        <fullName evidence="1">Uncharacterized protein</fullName>
    </submittedName>
</protein>
<evidence type="ECO:0000313" key="1">
    <source>
        <dbReference type="EMBL" id="MCP1674321.1"/>
    </source>
</evidence>
<sequence length="113" mass="12109">MANEGTALEGVTSSAGALVVMRVPWFTADEHKAFQEWVSGRVGHGLASWIPAGYRCTQTEFPDIFVGVDPGLSGEGTDAEMPEHYWSAVVEAARAHGQGHNGHHIIVWIGPAE</sequence>
<accession>A0AAE3G3Y9</accession>